<comment type="caution">
    <text evidence="11">Lacks conserved residue(s) required for the propagation of feature annotation.</text>
</comment>
<comment type="similarity">
    <text evidence="10">Belongs to the glycosyltransferase 22 family. PIGZ subfamily.</text>
</comment>
<keyword evidence="8 11" id="KW-1133">Transmembrane helix</keyword>
<feature type="transmembrane region" description="Helical" evidence="11">
    <location>
        <begin position="86"/>
        <end position="105"/>
    </location>
</feature>
<accession>A0A0C9VGM3</accession>
<dbReference type="Pfam" id="PF03901">
    <property type="entry name" value="Glyco_transf_22"/>
    <property type="match status" value="1"/>
</dbReference>
<gene>
    <name evidence="12" type="ORF">HYDPIDRAFT_89836</name>
</gene>
<dbReference type="AlphaFoldDB" id="A0A0C9VGM3"/>
<dbReference type="PANTHER" id="PTHR22760">
    <property type="entry name" value="GLYCOSYLTRANSFERASE"/>
    <property type="match status" value="1"/>
</dbReference>
<sequence>MYDSARAFKRGSQRVRFETDTLRQSAPSYNPLTQESELISVTAIIQMIILSLSMLSVQPHQEPRFLTPLVLPIILLVASSKRSTRLGAWTWIIFNMVLVLVFGFLHQGGVVPSLFYLHSTLGNVSSGPITHIAYWKTYLPPRHLLGVSQKNVQNGKIFFTDLAGAPQDQLVAALSSGNFERTFLVTTMAMYAELPVEVSSCMTQQTRIFPHLDLDHIPESVQVGWYDGLSLGVYAVERRCDTDTMKR</sequence>
<evidence type="ECO:0000256" key="7">
    <source>
        <dbReference type="ARBA" id="ARBA00022824"/>
    </source>
</evidence>
<evidence type="ECO:0000256" key="8">
    <source>
        <dbReference type="ARBA" id="ARBA00022989"/>
    </source>
</evidence>
<dbReference type="GO" id="GO:0000026">
    <property type="term" value="F:alpha-1,2-mannosyltransferase activity"/>
    <property type="evidence" value="ECO:0007669"/>
    <property type="project" value="TreeGrafter"/>
</dbReference>
<reference evidence="12 13" key="1">
    <citation type="submission" date="2014-04" db="EMBL/GenBank/DDBJ databases">
        <title>Evolutionary Origins and Diversification of the Mycorrhizal Mutualists.</title>
        <authorList>
            <consortium name="DOE Joint Genome Institute"/>
            <consortium name="Mycorrhizal Genomics Consortium"/>
            <person name="Kohler A."/>
            <person name="Kuo A."/>
            <person name="Nagy L.G."/>
            <person name="Floudas D."/>
            <person name="Copeland A."/>
            <person name="Barry K.W."/>
            <person name="Cichocki N."/>
            <person name="Veneault-Fourrey C."/>
            <person name="LaButti K."/>
            <person name="Lindquist E.A."/>
            <person name="Lipzen A."/>
            <person name="Lundell T."/>
            <person name="Morin E."/>
            <person name="Murat C."/>
            <person name="Riley R."/>
            <person name="Ohm R."/>
            <person name="Sun H."/>
            <person name="Tunlid A."/>
            <person name="Henrissat B."/>
            <person name="Grigoriev I.V."/>
            <person name="Hibbett D.S."/>
            <person name="Martin F."/>
        </authorList>
    </citation>
    <scope>NUCLEOTIDE SEQUENCE [LARGE SCALE GENOMIC DNA]</scope>
    <source>
        <strain evidence="12 13">MD-312</strain>
    </source>
</reference>
<evidence type="ECO:0000313" key="13">
    <source>
        <dbReference type="Proteomes" id="UP000053820"/>
    </source>
</evidence>
<evidence type="ECO:0000256" key="9">
    <source>
        <dbReference type="ARBA" id="ARBA00023136"/>
    </source>
</evidence>
<dbReference type="HOGENOM" id="CLU_098353_0_0_1"/>
<evidence type="ECO:0000256" key="11">
    <source>
        <dbReference type="RuleBase" id="RU363075"/>
    </source>
</evidence>
<evidence type="ECO:0000256" key="1">
    <source>
        <dbReference type="ARBA" id="ARBA00004477"/>
    </source>
</evidence>
<keyword evidence="9 11" id="KW-0472">Membrane</keyword>
<evidence type="ECO:0000256" key="5">
    <source>
        <dbReference type="ARBA" id="ARBA00022679"/>
    </source>
</evidence>
<evidence type="ECO:0000256" key="6">
    <source>
        <dbReference type="ARBA" id="ARBA00022692"/>
    </source>
</evidence>
<protein>
    <recommendedName>
        <fullName evidence="11">Mannosyltransferase</fullName>
        <ecNumber evidence="11">2.4.1.-</ecNumber>
    </recommendedName>
</protein>
<evidence type="ECO:0000256" key="2">
    <source>
        <dbReference type="ARBA" id="ARBA00004687"/>
    </source>
</evidence>
<evidence type="ECO:0000256" key="3">
    <source>
        <dbReference type="ARBA" id="ARBA00022502"/>
    </source>
</evidence>
<name>A0A0C9VGM3_9AGAM</name>
<keyword evidence="13" id="KW-1185">Reference proteome</keyword>
<keyword evidence="4 11" id="KW-0328">Glycosyltransferase</keyword>
<evidence type="ECO:0000256" key="4">
    <source>
        <dbReference type="ARBA" id="ARBA00022676"/>
    </source>
</evidence>
<keyword evidence="3" id="KW-0337">GPI-anchor biosynthesis</keyword>
<keyword evidence="5 12" id="KW-0808">Transferase</keyword>
<dbReference type="PANTHER" id="PTHR22760:SF3">
    <property type="entry name" value="GPI MANNOSYLTRANSFERASE 4"/>
    <property type="match status" value="1"/>
</dbReference>
<organism evidence="12 13">
    <name type="scientific">Hydnomerulius pinastri MD-312</name>
    <dbReference type="NCBI Taxonomy" id="994086"/>
    <lineage>
        <taxon>Eukaryota</taxon>
        <taxon>Fungi</taxon>
        <taxon>Dikarya</taxon>
        <taxon>Basidiomycota</taxon>
        <taxon>Agaricomycotina</taxon>
        <taxon>Agaricomycetes</taxon>
        <taxon>Agaricomycetidae</taxon>
        <taxon>Boletales</taxon>
        <taxon>Boletales incertae sedis</taxon>
        <taxon>Leucogyrophana</taxon>
    </lineage>
</organism>
<evidence type="ECO:0000256" key="10">
    <source>
        <dbReference type="ARBA" id="ARBA00038466"/>
    </source>
</evidence>
<dbReference type="OrthoDB" id="10066429at2759"/>
<proteinExistence type="inferred from homology"/>
<keyword evidence="7 11" id="KW-0256">Endoplasmic reticulum</keyword>
<dbReference type="GO" id="GO:0006506">
    <property type="term" value="P:GPI anchor biosynthetic process"/>
    <property type="evidence" value="ECO:0007669"/>
    <property type="project" value="UniProtKB-KW"/>
</dbReference>
<dbReference type="GO" id="GO:0005789">
    <property type="term" value="C:endoplasmic reticulum membrane"/>
    <property type="evidence" value="ECO:0007669"/>
    <property type="project" value="UniProtKB-SubCell"/>
</dbReference>
<dbReference type="Proteomes" id="UP000053820">
    <property type="component" value="Unassembled WGS sequence"/>
</dbReference>
<dbReference type="EC" id="2.4.1.-" evidence="11"/>
<keyword evidence="6 11" id="KW-0812">Transmembrane</keyword>
<dbReference type="InterPro" id="IPR005599">
    <property type="entry name" value="GPI_mannosylTrfase"/>
</dbReference>
<evidence type="ECO:0000313" key="12">
    <source>
        <dbReference type="EMBL" id="KIJ64699.1"/>
    </source>
</evidence>
<dbReference type="EMBL" id="KN839845">
    <property type="protein sequence ID" value="KIJ64699.1"/>
    <property type="molecule type" value="Genomic_DNA"/>
</dbReference>
<comment type="subcellular location">
    <subcellularLocation>
        <location evidence="1 11">Endoplasmic reticulum membrane</location>
        <topology evidence="1 11">Multi-pass membrane protein</topology>
    </subcellularLocation>
</comment>
<comment type="pathway">
    <text evidence="2">Glycolipid biosynthesis; glycosylphosphatidylinositol-anchor biosynthesis.</text>
</comment>